<sequence length="290" mass="31848">MGSDTIQKKRKISLYVRKYLYLFIGAIIAAVGLEVFLIPNHIIDGGVVGISIMLSAVTGIPFGVLLIVINLPFLFLGYKYIGKPFAIATTFSIICLSFWSNIFLPVLPVTNDFFLAAVFGGIITGTGVGLVIRNGGSFDGTEIVAIITDRKTVFSVGEIVMFINLFILSSASLIFGWDKAMYSLVAYFVISKMIDVVIKGLEETYAVMIVTSQHEEIADKLMKQMDKGVTLLHGEGGYSKEKRKILYCIVTRLEIDSLKSIVLDVDESAFITINPVSDIVGGRLRRKKGH</sequence>
<keyword evidence="9" id="KW-1185">Reference proteome</keyword>
<dbReference type="GO" id="GO:0005886">
    <property type="term" value="C:plasma membrane"/>
    <property type="evidence" value="ECO:0007669"/>
    <property type="project" value="UniProtKB-SubCell"/>
</dbReference>
<dbReference type="RefSeq" id="WP_051177508.1">
    <property type="nucleotide sequence ID" value="NZ_CASFMS010000020.1"/>
</dbReference>
<dbReference type="InterPro" id="IPR003740">
    <property type="entry name" value="YitT"/>
</dbReference>
<dbReference type="Gene3D" id="3.30.70.120">
    <property type="match status" value="1"/>
</dbReference>
<dbReference type="eggNOG" id="COG1284">
    <property type="taxonomic scope" value="Bacteria"/>
</dbReference>
<dbReference type="PIRSF" id="PIRSF006483">
    <property type="entry name" value="Membrane_protein_YitT"/>
    <property type="match status" value="1"/>
</dbReference>
<proteinExistence type="predicted"/>
<dbReference type="Pfam" id="PF02588">
    <property type="entry name" value="YitT_membrane"/>
    <property type="match status" value="1"/>
</dbReference>
<dbReference type="GeneID" id="78507848"/>
<evidence type="ECO:0000256" key="4">
    <source>
        <dbReference type="ARBA" id="ARBA00022989"/>
    </source>
</evidence>
<dbReference type="EMBL" id="LT906446">
    <property type="protein sequence ID" value="SNV03755.1"/>
    <property type="molecule type" value="Genomic_DNA"/>
</dbReference>
<keyword evidence="4 6" id="KW-1133">Transmembrane helix</keyword>
<dbReference type="InterPro" id="IPR019264">
    <property type="entry name" value="DUF2179"/>
</dbReference>
<evidence type="ECO:0000313" key="8">
    <source>
        <dbReference type="EMBL" id="SNV03755.1"/>
    </source>
</evidence>
<dbReference type="CDD" id="cd16380">
    <property type="entry name" value="YitT_C"/>
    <property type="match status" value="1"/>
</dbReference>
<evidence type="ECO:0000256" key="5">
    <source>
        <dbReference type="ARBA" id="ARBA00023136"/>
    </source>
</evidence>
<reference evidence="8 9" key="1">
    <citation type="submission" date="2017-06" db="EMBL/GenBank/DDBJ databases">
        <authorList>
            <consortium name="Pathogen Informatics"/>
        </authorList>
    </citation>
    <scope>NUCLEOTIDE SEQUENCE [LARGE SCALE GENOMIC DNA]</scope>
    <source>
        <strain evidence="8 9">NCTC10570</strain>
    </source>
</reference>
<dbReference type="InterPro" id="IPR015867">
    <property type="entry name" value="N-reg_PII/ATP_PRibTrfase_C"/>
</dbReference>
<evidence type="ECO:0000256" key="1">
    <source>
        <dbReference type="ARBA" id="ARBA00004651"/>
    </source>
</evidence>
<protein>
    <submittedName>
        <fullName evidence="8">Uncharacterized BCR, YitT family COG1284</fullName>
    </submittedName>
</protein>
<feature type="transmembrane region" description="Helical" evidence="6">
    <location>
        <begin position="20"/>
        <end position="38"/>
    </location>
</feature>
<evidence type="ECO:0000256" key="6">
    <source>
        <dbReference type="SAM" id="Phobius"/>
    </source>
</evidence>
<evidence type="ECO:0000313" key="9">
    <source>
        <dbReference type="Proteomes" id="UP000215383"/>
    </source>
</evidence>
<feature type="domain" description="DUF2179" evidence="7">
    <location>
        <begin position="228"/>
        <end position="281"/>
    </location>
</feature>
<dbReference type="PANTHER" id="PTHR33545:SF3">
    <property type="entry name" value="UPF0750 MEMBRANE PROTEIN YQFU"/>
    <property type="match status" value="1"/>
</dbReference>
<dbReference type="AlphaFoldDB" id="A0A239U1P1"/>
<feature type="transmembrane region" description="Helical" evidence="6">
    <location>
        <begin position="113"/>
        <end position="132"/>
    </location>
</feature>
<dbReference type="InterPro" id="IPR051461">
    <property type="entry name" value="UPF0750_membrane"/>
</dbReference>
<keyword evidence="2" id="KW-1003">Cell membrane</keyword>
<comment type="subcellular location">
    <subcellularLocation>
        <location evidence="1">Cell membrane</location>
        <topology evidence="1">Multi-pass membrane protein</topology>
    </subcellularLocation>
</comment>
<feature type="transmembrane region" description="Helical" evidence="6">
    <location>
        <begin position="85"/>
        <end position="107"/>
    </location>
</feature>
<feature type="transmembrane region" description="Helical" evidence="6">
    <location>
        <begin position="50"/>
        <end position="78"/>
    </location>
</feature>
<accession>A0A239U1P1</accession>
<keyword evidence="3 6" id="KW-0812">Transmembrane</keyword>
<name>A0A239U1P1_9FIRM</name>
<gene>
    <name evidence="8" type="ORF">SAMEA4364220_01860</name>
</gene>
<feature type="transmembrane region" description="Helical" evidence="6">
    <location>
        <begin position="153"/>
        <end position="174"/>
    </location>
</feature>
<evidence type="ECO:0000256" key="3">
    <source>
        <dbReference type="ARBA" id="ARBA00022692"/>
    </source>
</evidence>
<organism evidence="8 9">
    <name type="scientific">Megamonas hypermegale</name>
    <dbReference type="NCBI Taxonomy" id="158847"/>
    <lineage>
        <taxon>Bacteria</taxon>
        <taxon>Bacillati</taxon>
        <taxon>Bacillota</taxon>
        <taxon>Negativicutes</taxon>
        <taxon>Selenomonadales</taxon>
        <taxon>Selenomonadaceae</taxon>
        <taxon>Megamonas</taxon>
    </lineage>
</organism>
<evidence type="ECO:0000259" key="7">
    <source>
        <dbReference type="Pfam" id="PF10035"/>
    </source>
</evidence>
<dbReference type="Proteomes" id="UP000215383">
    <property type="component" value="Chromosome 1"/>
</dbReference>
<dbReference type="Pfam" id="PF10035">
    <property type="entry name" value="DUF2179"/>
    <property type="match status" value="1"/>
</dbReference>
<dbReference type="PANTHER" id="PTHR33545">
    <property type="entry name" value="UPF0750 MEMBRANE PROTEIN YITT-RELATED"/>
    <property type="match status" value="1"/>
</dbReference>
<keyword evidence="5 6" id="KW-0472">Membrane</keyword>
<evidence type="ECO:0000256" key="2">
    <source>
        <dbReference type="ARBA" id="ARBA00022475"/>
    </source>
</evidence>